<accession>A0ACC1HA99</accession>
<dbReference type="EC" id="3.6.4.13" evidence="1"/>
<name>A0ACC1HA99_9FUNG</name>
<keyword evidence="1" id="KW-0347">Helicase</keyword>
<gene>
    <name evidence="1" type="primary">ded1_2</name>
    <name evidence="1" type="ORF">EV182_006887</name>
</gene>
<reference evidence="1" key="1">
    <citation type="submission" date="2022-06" db="EMBL/GenBank/DDBJ databases">
        <title>Phylogenomic reconstructions and comparative analyses of Kickxellomycotina fungi.</title>
        <authorList>
            <person name="Reynolds N.K."/>
            <person name="Stajich J.E."/>
            <person name="Barry K."/>
            <person name="Grigoriev I.V."/>
            <person name="Crous P."/>
            <person name="Smith M.E."/>
        </authorList>
    </citation>
    <scope>NUCLEOTIDE SEQUENCE</scope>
    <source>
        <strain evidence="1">RSA 2271</strain>
    </source>
</reference>
<organism evidence="1 2">
    <name type="scientific">Spiromyces aspiralis</name>
    <dbReference type="NCBI Taxonomy" id="68401"/>
    <lineage>
        <taxon>Eukaryota</taxon>
        <taxon>Fungi</taxon>
        <taxon>Fungi incertae sedis</taxon>
        <taxon>Zoopagomycota</taxon>
        <taxon>Kickxellomycotina</taxon>
        <taxon>Kickxellomycetes</taxon>
        <taxon>Kickxellales</taxon>
        <taxon>Kickxellaceae</taxon>
        <taxon>Spiromyces</taxon>
    </lineage>
</organism>
<proteinExistence type="predicted"/>
<protein>
    <submittedName>
        <fullName evidence="1">ATP-dependent RNA helicase ded1</fullName>
        <ecNumber evidence="1">3.6.4.13</ecNumber>
    </submittedName>
</protein>
<dbReference type="EMBL" id="JAMZIH010008130">
    <property type="protein sequence ID" value="KAJ1672588.1"/>
    <property type="molecule type" value="Genomic_DNA"/>
</dbReference>
<keyword evidence="1" id="KW-0378">Hydrolase</keyword>
<dbReference type="Proteomes" id="UP001145114">
    <property type="component" value="Unassembled WGS sequence"/>
</dbReference>
<keyword evidence="1" id="KW-0547">Nucleotide-binding</keyword>
<comment type="caution">
    <text evidence="1">The sequence shown here is derived from an EMBL/GenBank/DDBJ whole genome shotgun (WGS) entry which is preliminary data.</text>
</comment>
<evidence type="ECO:0000313" key="1">
    <source>
        <dbReference type="EMBL" id="KAJ1672588.1"/>
    </source>
</evidence>
<sequence length="205" mass="21171">MFRTGRAPIMVATAVAARGLDIPNVTHVINYDLPTDIDDYVHRIGRTGRAGNVGNAISFFNRNNRNIVRDLIEILKEANQEVPSWLGIVAREGSGFGGGRGGRASGGSSGGRGGRSYWGGGNRDFRSNRGGDMDFRHGGSSGSSGGAPRGAASRYGGGSTGGYSTGASRQGGGSGGVSSGFGSNNNNNFPPITPALQNESKNSWF</sequence>
<keyword evidence="1" id="KW-0067">ATP-binding</keyword>
<keyword evidence="2" id="KW-1185">Reference proteome</keyword>
<evidence type="ECO:0000313" key="2">
    <source>
        <dbReference type="Proteomes" id="UP001145114"/>
    </source>
</evidence>